<reference evidence="2 3" key="1">
    <citation type="submission" date="2022-06" db="EMBL/GenBank/DDBJ databases">
        <title>Genomic Encyclopedia of Archaeal and Bacterial Type Strains, Phase II (KMG-II): from individual species to whole genera.</title>
        <authorList>
            <person name="Goeker M."/>
        </authorList>
    </citation>
    <scope>NUCLEOTIDE SEQUENCE [LARGE SCALE GENOMIC DNA]</scope>
    <source>
        <strain evidence="2 3">DSM 45037</strain>
    </source>
</reference>
<dbReference type="EMBL" id="JAMTCG010000002">
    <property type="protein sequence ID" value="MCP2159820.1"/>
    <property type="molecule type" value="Genomic_DNA"/>
</dbReference>
<keyword evidence="1" id="KW-0472">Membrane</keyword>
<name>A0ABT1GZM7_9NOCA</name>
<feature type="transmembrane region" description="Helical" evidence="1">
    <location>
        <begin position="20"/>
        <end position="40"/>
    </location>
</feature>
<gene>
    <name evidence="2" type="ORF">LX12_000999</name>
</gene>
<evidence type="ECO:0000313" key="3">
    <source>
        <dbReference type="Proteomes" id="UP001205740"/>
    </source>
</evidence>
<keyword evidence="1" id="KW-1133">Transmembrane helix</keyword>
<evidence type="ECO:0000256" key="1">
    <source>
        <dbReference type="SAM" id="Phobius"/>
    </source>
</evidence>
<organism evidence="2 3">
    <name type="scientific">Williamsia serinedens</name>
    <dbReference type="NCBI Taxonomy" id="391736"/>
    <lineage>
        <taxon>Bacteria</taxon>
        <taxon>Bacillati</taxon>
        <taxon>Actinomycetota</taxon>
        <taxon>Actinomycetes</taxon>
        <taxon>Mycobacteriales</taxon>
        <taxon>Nocardiaceae</taxon>
        <taxon>Williamsia</taxon>
    </lineage>
</organism>
<sequence>MVPTLGLAAHGVASGSFPGATGIALCLFLGTVTGLVVDVASRLRGRGWLPLVGILTVAQGLAHLALSVGHDHHADTAHATNGHTMTGMTGDGGMSAGGGMLAHHLHALMTPWSADGAVMLLTHLVAVPLTAVVIALAAAVTGVATSVVAALRGPGPRPQPVATPPVAVTVVGRCPRVDRAAGPGVRGPPALLAPV</sequence>
<proteinExistence type="predicted"/>
<protein>
    <submittedName>
        <fullName evidence="2">Uncharacterized protein</fullName>
    </submittedName>
</protein>
<feature type="transmembrane region" description="Helical" evidence="1">
    <location>
        <begin position="118"/>
        <end position="151"/>
    </location>
</feature>
<evidence type="ECO:0000313" key="2">
    <source>
        <dbReference type="EMBL" id="MCP2159820.1"/>
    </source>
</evidence>
<comment type="caution">
    <text evidence="2">The sequence shown here is derived from an EMBL/GenBank/DDBJ whole genome shotgun (WGS) entry which is preliminary data.</text>
</comment>
<keyword evidence="3" id="KW-1185">Reference proteome</keyword>
<accession>A0ABT1GZM7</accession>
<feature type="transmembrane region" description="Helical" evidence="1">
    <location>
        <begin position="47"/>
        <end position="66"/>
    </location>
</feature>
<keyword evidence="1" id="KW-0812">Transmembrane</keyword>
<dbReference type="Proteomes" id="UP001205740">
    <property type="component" value="Unassembled WGS sequence"/>
</dbReference>